<dbReference type="InterPro" id="IPR029071">
    <property type="entry name" value="Ubiquitin-like_domsf"/>
</dbReference>
<evidence type="ECO:0000259" key="1">
    <source>
        <dbReference type="PROSITE" id="PS50053"/>
    </source>
</evidence>
<dbReference type="GO" id="GO:0005829">
    <property type="term" value="C:cytosol"/>
    <property type="evidence" value="ECO:0007669"/>
    <property type="project" value="TreeGrafter"/>
</dbReference>
<dbReference type="PROSITE" id="PS50053">
    <property type="entry name" value="UBIQUITIN_2"/>
    <property type="match status" value="5"/>
</dbReference>
<organism evidence="2 3">
    <name type="scientific">Rhododendron griersonianum</name>
    <dbReference type="NCBI Taxonomy" id="479676"/>
    <lineage>
        <taxon>Eukaryota</taxon>
        <taxon>Viridiplantae</taxon>
        <taxon>Streptophyta</taxon>
        <taxon>Embryophyta</taxon>
        <taxon>Tracheophyta</taxon>
        <taxon>Spermatophyta</taxon>
        <taxon>Magnoliopsida</taxon>
        <taxon>eudicotyledons</taxon>
        <taxon>Gunneridae</taxon>
        <taxon>Pentapetalae</taxon>
        <taxon>asterids</taxon>
        <taxon>Ericales</taxon>
        <taxon>Ericaceae</taxon>
        <taxon>Ericoideae</taxon>
        <taxon>Rhodoreae</taxon>
        <taxon>Rhododendron</taxon>
    </lineage>
</organism>
<sequence>MSRIAPPSIYSLVNPFESGYSSAYPPVNPFESGYSSAYPPVYPFESGYSSAYSSVNPFESGYYSAYSLVNPFESGYSSAGHGPRLTIALRIRMPDWKTSVIDFVEPWFTVRDVKTVIESSSGLPLERIALSHCGKILDDAASPWTLRNGRFGVESPFYVLMEELEPSYGYVLMEEREPSDGVKDEFQIVLRDCDRVLCEESLSVSALETVLDVKNKIGKALGIHPARQLLFRGKDTPQLDDEKTLGSYGGMKDKSVVWLLGSFLKLYIKVPQASRMLELKVYGDYIIDDIKRMIFEKTGIPVSSQSLVYGTRPLDNFKTLESYNIVRNSIIYAIVGADEDRRRNSRIDARVGADREGRMHFKQVLLVSFDLGPRPIPIFVKPWYTIFDVKALIESASGILIRHQNLMCRDEMLEDDWKTVEQCGILSGYPSLFMKIRRVTSQIYLNFCNKKAEEEEENKTIGIEAKSFENVDDIMSCIPIEQIEKLNGQPCLFLDEASQSGNKLLAQYEMESGLILSFDRLIQINVRDVHGDLTEVGLKPWYSIDKAKIKVEERCGIPRELQMLTYKEEELDDTMTLGDCEELFGSLWNLRWNCGGGVWSFFWPSYDGSGCSENTGGKKWPREIKDFHGYL</sequence>
<gene>
    <name evidence="2" type="ORF">RHGRI_035874</name>
</gene>
<name>A0AAV6HPX5_9ERIC</name>
<dbReference type="InterPro" id="IPR000626">
    <property type="entry name" value="Ubiquitin-like_dom"/>
</dbReference>
<dbReference type="Gene3D" id="3.10.20.90">
    <property type="entry name" value="Phosphatidylinositol 3-kinase Catalytic Subunit, Chain A, domain 1"/>
    <property type="match status" value="5"/>
</dbReference>
<keyword evidence="3" id="KW-1185">Reference proteome</keyword>
<evidence type="ECO:0000313" key="2">
    <source>
        <dbReference type="EMBL" id="KAG5514621.1"/>
    </source>
</evidence>
<evidence type="ECO:0000313" key="3">
    <source>
        <dbReference type="Proteomes" id="UP000823749"/>
    </source>
</evidence>
<dbReference type="GO" id="GO:0031593">
    <property type="term" value="F:polyubiquitin modification-dependent protein binding"/>
    <property type="evidence" value="ECO:0007669"/>
    <property type="project" value="TreeGrafter"/>
</dbReference>
<dbReference type="SMART" id="SM00213">
    <property type="entry name" value="UBQ"/>
    <property type="match status" value="5"/>
</dbReference>
<dbReference type="AlphaFoldDB" id="A0AAV6HPX5"/>
<feature type="domain" description="Ubiquitin-like" evidence="1">
    <location>
        <begin position="264"/>
        <end position="335"/>
    </location>
</feature>
<dbReference type="EMBL" id="JACTNZ010000013">
    <property type="protein sequence ID" value="KAG5514621.1"/>
    <property type="molecule type" value="Genomic_DNA"/>
</dbReference>
<feature type="domain" description="Ubiquitin-like" evidence="1">
    <location>
        <begin position="87"/>
        <end position="139"/>
    </location>
</feature>
<dbReference type="CDD" id="cd17039">
    <property type="entry name" value="Ubl_ubiquitin_like"/>
    <property type="match status" value="4"/>
</dbReference>
<dbReference type="PANTHER" id="PTHR10621">
    <property type="entry name" value="UV EXCISION REPAIR PROTEIN RAD23"/>
    <property type="match status" value="1"/>
</dbReference>
<dbReference type="Pfam" id="PF00240">
    <property type="entry name" value="ubiquitin"/>
    <property type="match status" value="3"/>
</dbReference>
<comment type="caution">
    <text evidence="2">The sequence shown here is derived from an EMBL/GenBank/DDBJ whole genome shotgun (WGS) entry which is preliminary data.</text>
</comment>
<dbReference type="GO" id="GO:0070628">
    <property type="term" value="F:proteasome binding"/>
    <property type="evidence" value="ECO:0007669"/>
    <property type="project" value="TreeGrafter"/>
</dbReference>
<protein>
    <recommendedName>
        <fullName evidence="1">Ubiquitin-like domain-containing protein</fullName>
    </recommendedName>
</protein>
<dbReference type="Proteomes" id="UP000823749">
    <property type="component" value="Chromosome 13"/>
</dbReference>
<dbReference type="SUPFAM" id="SSF54236">
    <property type="entry name" value="Ubiquitin-like"/>
    <property type="match status" value="5"/>
</dbReference>
<feature type="domain" description="Ubiquitin-like" evidence="1">
    <location>
        <begin position="186"/>
        <end position="249"/>
    </location>
</feature>
<reference evidence="2 3" key="1">
    <citation type="submission" date="2020-08" db="EMBL/GenBank/DDBJ databases">
        <title>Plant Genome Project.</title>
        <authorList>
            <person name="Zhang R.-G."/>
        </authorList>
    </citation>
    <scope>NUCLEOTIDE SEQUENCE [LARGE SCALE GENOMIC DNA]</scope>
    <source>
        <strain evidence="2">WSP0</strain>
        <tissue evidence="2">Leaf</tissue>
    </source>
</reference>
<dbReference type="GO" id="GO:0043130">
    <property type="term" value="F:ubiquitin binding"/>
    <property type="evidence" value="ECO:0007669"/>
    <property type="project" value="TreeGrafter"/>
</dbReference>
<dbReference type="GO" id="GO:0043161">
    <property type="term" value="P:proteasome-mediated ubiquitin-dependent protein catabolic process"/>
    <property type="evidence" value="ECO:0007669"/>
    <property type="project" value="TreeGrafter"/>
</dbReference>
<feature type="domain" description="Ubiquitin-like" evidence="1">
    <location>
        <begin position="522"/>
        <end position="580"/>
    </location>
</feature>
<accession>A0AAV6HPX5</accession>
<feature type="domain" description="Ubiquitin-like" evidence="1">
    <location>
        <begin position="362"/>
        <end position="425"/>
    </location>
</feature>
<dbReference type="PANTHER" id="PTHR10621:SF0">
    <property type="entry name" value="UV EXCISION REPAIR PROTEIN RAD23"/>
    <property type="match status" value="1"/>
</dbReference>
<proteinExistence type="predicted"/>
<dbReference type="GO" id="GO:0005654">
    <property type="term" value="C:nucleoplasm"/>
    <property type="evidence" value="ECO:0007669"/>
    <property type="project" value="TreeGrafter"/>
</dbReference>